<feature type="domain" description="L1 transposable element RRM" evidence="3">
    <location>
        <begin position="75"/>
        <end position="169"/>
    </location>
</feature>
<keyword evidence="2" id="KW-0175">Coiled coil</keyword>
<evidence type="ECO:0000256" key="2">
    <source>
        <dbReference type="SAM" id="Coils"/>
    </source>
</evidence>
<dbReference type="EMBL" id="AFYH01172786">
    <property type="status" value="NOT_ANNOTATED_CDS"/>
    <property type="molecule type" value="Genomic_DNA"/>
</dbReference>
<sequence>NMIRKLSEEVSTVNTNVQGIQKAVQELHSRTENAENRIGALEDELNSPKKKMACQEKNSEKVWNRIIDVEGKSRRNNLRFFGIPEGSEKNPNNMCLFLKNLVQQIMPDLDVSLSLEIERAYCSLQAKLAEGARLHAVVIKFSSFRTKEEILKIARKVRRFEWKDNTIEIFQDLPQEVVDRRREFMEVRKICLKKGLRSSFRYPATLQITINGVTKRFDKEEDARVFLEQSPPLFFSPFLPSDF</sequence>
<dbReference type="FunFam" id="3.30.70.1820:FF:000002">
    <property type="entry name" value="LINE-1 retrotransposable element ORF1 protein"/>
    <property type="match status" value="1"/>
</dbReference>
<evidence type="ECO:0000313" key="5">
    <source>
        <dbReference type="Proteomes" id="UP000008672"/>
    </source>
</evidence>
<dbReference type="Pfam" id="PF02994">
    <property type="entry name" value="Transposase_22"/>
    <property type="match status" value="1"/>
</dbReference>
<comment type="similarity">
    <text evidence="1">Belongs to the transposase 22 family.</text>
</comment>
<dbReference type="OMA" id="QKNSEHT"/>
<dbReference type="Gene3D" id="1.20.5.340">
    <property type="match status" value="1"/>
</dbReference>
<feature type="coiled-coil region" evidence="2">
    <location>
        <begin position="17"/>
        <end position="44"/>
    </location>
</feature>
<dbReference type="STRING" id="7897.ENSLACP00000008932"/>
<keyword evidence="5" id="KW-1185">Reference proteome</keyword>
<dbReference type="InterPro" id="IPR042566">
    <property type="entry name" value="L1_C"/>
</dbReference>
<evidence type="ECO:0000259" key="3">
    <source>
        <dbReference type="Pfam" id="PF02994"/>
    </source>
</evidence>
<dbReference type="InParanoid" id="H3AH11"/>
<name>H3AH11_LATCH</name>
<accession>H3AH11</accession>
<reference evidence="4" key="3">
    <citation type="submission" date="2025-09" db="UniProtKB">
        <authorList>
            <consortium name="Ensembl"/>
        </authorList>
    </citation>
    <scope>IDENTIFICATION</scope>
</reference>
<dbReference type="AlphaFoldDB" id="H3AH11"/>
<dbReference type="InterPro" id="IPR004244">
    <property type="entry name" value="Transposase_22"/>
</dbReference>
<evidence type="ECO:0000313" key="4">
    <source>
        <dbReference type="Ensembl" id="ENSLACP00000008932.1"/>
    </source>
</evidence>
<proteinExistence type="inferred from homology"/>
<dbReference type="GeneTree" id="ENSGT00840000130537"/>
<dbReference type="PANTHER" id="PTHR11505">
    <property type="entry name" value="L1 TRANSPOSABLE ELEMENT-RELATED"/>
    <property type="match status" value="1"/>
</dbReference>
<evidence type="ECO:0000256" key="1">
    <source>
        <dbReference type="ARBA" id="ARBA00061640"/>
    </source>
</evidence>
<dbReference type="eggNOG" id="ENOG502SRQ0">
    <property type="taxonomic scope" value="Eukaryota"/>
</dbReference>
<dbReference type="Ensembl" id="ENSLACT00000009001.1">
    <property type="protein sequence ID" value="ENSLACP00000008932.1"/>
    <property type="gene ID" value="ENSLACG00000007888.1"/>
</dbReference>
<dbReference type="Gene3D" id="3.30.70.1820">
    <property type="entry name" value="L1 transposable element, RRM domain"/>
    <property type="match status" value="1"/>
</dbReference>
<reference evidence="5" key="1">
    <citation type="submission" date="2011-08" db="EMBL/GenBank/DDBJ databases">
        <title>The draft genome of Latimeria chalumnae.</title>
        <authorList>
            <person name="Di Palma F."/>
            <person name="Alfoldi J."/>
            <person name="Johnson J."/>
            <person name="Berlin A."/>
            <person name="Gnerre S."/>
            <person name="Jaffe D."/>
            <person name="MacCallum I."/>
            <person name="Young S."/>
            <person name="Walker B.J."/>
            <person name="Lander E."/>
            <person name="Lindblad-Toh K."/>
        </authorList>
    </citation>
    <scope>NUCLEOTIDE SEQUENCE [LARGE SCALE GENOMIC DNA]</scope>
    <source>
        <strain evidence="5">Wild caught</strain>
    </source>
</reference>
<protein>
    <recommendedName>
        <fullName evidence="3">L1 transposable element RRM domain-containing protein</fullName>
    </recommendedName>
</protein>
<dbReference type="Proteomes" id="UP000008672">
    <property type="component" value="Unassembled WGS sequence"/>
</dbReference>
<reference evidence="4" key="2">
    <citation type="submission" date="2025-08" db="UniProtKB">
        <authorList>
            <consortium name="Ensembl"/>
        </authorList>
    </citation>
    <scope>IDENTIFICATION</scope>
</reference>
<dbReference type="InterPro" id="IPR043636">
    <property type="entry name" value="L1_RRM_dom"/>
</dbReference>
<organism evidence="4 5">
    <name type="scientific">Latimeria chalumnae</name>
    <name type="common">Coelacanth</name>
    <dbReference type="NCBI Taxonomy" id="7897"/>
    <lineage>
        <taxon>Eukaryota</taxon>
        <taxon>Metazoa</taxon>
        <taxon>Chordata</taxon>
        <taxon>Craniata</taxon>
        <taxon>Vertebrata</taxon>
        <taxon>Euteleostomi</taxon>
        <taxon>Coelacanthiformes</taxon>
        <taxon>Coelacanthidae</taxon>
        <taxon>Latimeria</taxon>
    </lineage>
</organism>
<dbReference type="HOGENOM" id="CLU_062834_1_1_1"/>
<dbReference type="Gene3D" id="3.30.250.20">
    <property type="entry name" value="L1 transposable element, C-terminal domain"/>
    <property type="match status" value="1"/>
</dbReference>